<organism evidence="2 3">
    <name type="scientific">Septoria linicola</name>
    <dbReference type="NCBI Taxonomy" id="215465"/>
    <lineage>
        <taxon>Eukaryota</taxon>
        <taxon>Fungi</taxon>
        <taxon>Dikarya</taxon>
        <taxon>Ascomycota</taxon>
        <taxon>Pezizomycotina</taxon>
        <taxon>Dothideomycetes</taxon>
        <taxon>Dothideomycetidae</taxon>
        <taxon>Mycosphaerellales</taxon>
        <taxon>Mycosphaerellaceae</taxon>
        <taxon>Septoria</taxon>
    </lineage>
</organism>
<sequence length="1473" mass="163192">MPDTGSPHENEEKDLASSDLVSPRSSHHASRSSTPGLSSLDGTPRYLNFMPNDPPRSGSAPPTSRSDMATIAAYLLEPNSQTTPGQITLEQVSSERALPSTMHRPQHQRDAVAKPSASSTNDLEDVACLSEITHLLRLQKYHKRRCLHAQDNLHRLQLAAAKSARLRLTARSVQHTLAECIKSEDKASFASLLHAFQDACEDVSRPSRAAAAAWDQGVAATDKPFDSFLSNVSLSAKDALLAVLTKLRYDGHFLAERLIALSTKELNALLPERTTSKSGDSVFASASRTSRSSRPVGYAVDAQVDFLTACAYGSPLETLVFASGSSAHTDSLEHKRSTEIWATVCARIVSEQKPGSEKLIPALMDIWSTLAPWPGKRRLEMWMLQTLQNGAFLLEQQHKQSFRARVEGRPDLSIEEQTRTEAFYTKATESLLDLFADQTGPSVIPPGAVSLSLAMFQKLRDSPSHQRALPSFVLTRWLFSTFIVNAINLPESHGLLTDHYVSDVSRQRILREVVTRAQKAVFDVSYYWKHGSPIMAETVHRVNALMTRLSQPESPAGSFFTNTVPDPAPFVVVSLRDATTIFTALYPQRRPMSISSDHEASTPGLHSSASSISGFSLFQNSKSPDQGTRETLNPFVWPKEAPNHSLENLRSTLAAEATEDDQLFRHSCAELEDIAARRDSNTKGSWEILVIGSERKTLRTERDECAGIREAQRASLNAGWADSGDDADREVISSLGKLLYKYGPHDLVSQASSHHATSSQTWSHLELLFETAINDCQARSDYVGAQRWFQRFHDVHAAILSRDSTSVLRRTLRALHARTRQSVNEFKDLETIYSRWAATVQATSITYVSHLQPILQANEALRDKMWYIADVRTSSTYEEARLIASALRVMGKPHVAVKPRAAQSLRHWSTSRNSTGSLHLKSEAQILDILSAQVEHGGPNKLSDDQAKATMNWMQRESIDNLCSSEERLHRFYFEVRKCVDLVSSSSAAENTLLWSSVLFARDSSLRQRESSHRKSAFLPGLYGSTLSSDYLSLSSQLRSNECLSSTSHTLSNSSSRDYLEARSPTLTNRSSMPFWSPATSEVDSPSSGTSIFSSHTRSITDVAPVREPSNLVIDSQTLEKLRQRVTSLILSDLTSSLFSDGSETDRAFWTGLGLELAERHCCSIQAWHSSAGSQTPTADVGIPARPSMMRFDYDYAFDNLLQTFSACSNPSTKLTCLWDMDRLMVPYMMTQRDQTPLAASSTRAARDIELSLRTTPDDATGMSVAGFRNLFSKNSMRPAAIFRDLQSIASLLPAGVLQNTSEGRAFTNAAVAIGGLKSEIRRIMVETADSIIAYHSNNRGHGRSSSTAQQERDSATFSAPSPPAEDVSRYTMADAAHLLQVTAKEGDPVAQRELATLYLTHPELMDRIIAPFARPKDVFRDELEGKWKKNQDPHRMDPTLMCVAHHWMSLSSKGGDLLAKEYLRQREEMDSF</sequence>
<name>A0A9Q9EGV7_9PEZI</name>
<feature type="region of interest" description="Disordered" evidence="1">
    <location>
        <begin position="1071"/>
        <end position="1091"/>
    </location>
</feature>
<feature type="region of interest" description="Disordered" evidence="1">
    <location>
        <begin position="98"/>
        <end position="118"/>
    </location>
</feature>
<feature type="region of interest" description="Disordered" evidence="1">
    <location>
        <begin position="1337"/>
        <end position="1367"/>
    </location>
</feature>
<feature type="region of interest" description="Disordered" evidence="1">
    <location>
        <begin position="1"/>
        <end position="65"/>
    </location>
</feature>
<dbReference type="Proteomes" id="UP001056384">
    <property type="component" value="Chromosome 3"/>
</dbReference>
<dbReference type="PANTHER" id="PTHR42064:SF1">
    <property type="entry name" value="YALI0F28677P"/>
    <property type="match status" value="1"/>
</dbReference>
<proteinExistence type="predicted"/>
<dbReference type="EMBL" id="CP099420">
    <property type="protein sequence ID" value="USW51181.1"/>
    <property type="molecule type" value="Genomic_DNA"/>
</dbReference>
<feature type="compositionally biased region" description="Polar residues" evidence="1">
    <location>
        <begin position="1337"/>
        <end position="1360"/>
    </location>
</feature>
<dbReference type="PANTHER" id="PTHR42064">
    <property type="entry name" value="YALI0F28677P"/>
    <property type="match status" value="1"/>
</dbReference>
<feature type="compositionally biased region" description="Basic and acidic residues" evidence="1">
    <location>
        <begin position="1"/>
        <end position="16"/>
    </location>
</feature>
<accession>A0A9Q9EGV7</accession>
<evidence type="ECO:0000313" key="3">
    <source>
        <dbReference type="Proteomes" id="UP001056384"/>
    </source>
</evidence>
<gene>
    <name evidence="2" type="ORF">Slin15195_G045000</name>
</gene>
<feature type="region of interest" description="Disordered" evidence="1">
    <location>
        <begin position="616"/>
        <end position="639"/>
    </location>
</feature>
<keyword evidence="3" id="KW-1185">Reference proteome</keyword>
<protein>
    <submittedName>
        <fullName evidence="2">Uncharacterized protein</fullName>
    </submittedName>
</protein>
<feature type="compositionally biased region" description="Polar residues" evidence="1">
    <location>
        <begin position="617"/>
        <end position="631"/>
    </location>
</feature>
<evidence type="ECO:0000256" key="1">
    <source>
        <dbReference type="SAM" id="MobiDB-lite"/>
    </source>
</evidence>
<dbReference type="OrthoDB" id="3548913at2759"/>
<evidence type="ECO:0000313" key="2">
    <source>
        <dbReference type="EMBL" id="USW51181.1"/>
    </source>
</evidence>
<reference evidence="2" key="1">
    <citation type="submission" date="2022-06" db="EMBL/GenBank/DDBJ databases">
        <title>Complete genome sequences of two strains of the flax pathogen Septoria linicola.</title>
        <authorList>
            <person name="Lapalu N."/>
            <person name="Simon A."/>
            <person name="Demenou B."/>
            <person name="Paumier D."/>
            <person name="Guillot M.-P."/>
            <person name="Gout L."/>
            <person name="Valade R."/>
        </authorList>
    </citation>
    <scope>NUCLEOTIDE SEQUENCE</scope>
    <source>
        <strain evidence="2">SE15195</strain>
    </source>
</reference>